<dbReference type="Proteomes" id="UP000187209">
    <property type="component" value="Unassembled WGS sequence"/>
</dbReference>
<comment type="caution">
    <text evidence="1">The sequence shown here is derived from an EMBL/GenBank/DDBJ whole genome shotgun (WGS) entry which is preliminary data.</text>
</comment>
<sequence>MGCQETKESKKNLSAGSLQSTENHLNFNYIPSKKLDLLLHRYSYSSIIPEKNLLKVVSLLSLDFKANKDFYDMFKKSKKTSNKETLFCARKICTLGIIYGSSSEHEKIKLLFQNYDKNTLNALTSKEIEILVLDVIYIVLKAIPSFSMLLYPMDSELFKLVKTFNMTKDYIKDIIINCIMNETDEVNYKAFLKSFEGQEVKFLIYPNELRKYCIRIEKKIKSMKKRGNLGDDIEDNFEKSCHKKLILRKKYTVGIA</sequence>
<dbReference type="OrthoDB" id="326630at2759"/>
<name>A0A1R2C2I6_9CILI</name>
<gene>
    <name evidence="1" type="ORF">SteCoe_15972</name>
</gene>
<evidence type="ECO:0000313" key="1">
    <source>
        <dbReference type="EMBL" id="OMJ83190.1"/>
    </source>
</evidence>
<dbReference type="AlphaFoldDB" id="A0A1R2C2I6"/>
<organism evidence="1 2">
    <name type="scientific">Stentor coeruleus</name>
    <dbReference type="NCBI Taxonomy" id="5963"/>
    <lineage>
        <taxon>Eukaryota</taxon>
        <taxon>Sar</taxon>
        <taxon>Alveolata</taxon>
        <taxon>Ciliophora</taxon>
        <taxon>Postciliodesmatophora</taxon>
        <taxon>Heterotrichea</taxon>
        <taxon>Heterotrichida</taxon>
        <taxon>Stentoridae</taxon>
        <taxon>Stentor</taxon>
    </lineage>
</organism>
<accession>A0A1R2C2I6</accession>
<proteinExistence type="predicted"/>
<evidence type="ECO:0000313" key="2">
    <source>
        <dbReference type="Proteomes" id="UP000187209"/>
    </source>
</evidence>
<protein>
    <submittedName>
        <fullName evidence="1">Uncharacterized protein</fullName>
    </submittedName>
</protein>
<reference evidence="1 2" key="1">
    <citation type="submission" date="2016-11" db="EMBL/GenBank/DDBJ databases">
        <title>The macronuclear genome of Stentor coeruleus: a giant cell with tiny introns.</title>
        <authorList>
            <person name="Slabodnick M."/>
            <person name="Ruby J.G."/>
            <person name="Reiff S.B."/>
            <person name="Swart E.C."/>
            <person name="Gosai S."/>
            <person name="Prabakaran S."/>
            <person name="Witkowska E."/>
            <person name="Larue G.E."/>
            <person name="Fisher S."/>
            <person name="Freeman R.M."/>
            <person name="Gunawardena J."/>
            <person name="Chu W."/>
            <person name="Stover N.A."/>
            <person name="Gregory B.D."/>
            <person name="Nowacki M."/>
            <person name="Derisi J."/>
            <person name="Roy S.W."/>
            <person name="Marshall W.F."/>
            <person name="Sood P."/>
        </authorList>
    </citation>
    <scope>NUCLEOTIDE SEQUENCE [LARGE SCALE GENOMIC DNA]</scope>
    <source>
        <strain evidence="1">WM001</strain>
    </source>
</reference>
<keyword evidence="2" id="KW-1185">Reference proteome</keyword>
<dbReference type="EMBL" id="MPUH01000313">
    <property type="protein sequence ID" value="OMJ83190.1"/>
    <property type="molecule type" value="Genomic_DNA"/>
</dbReference>